<dbReference type="Pfam" id="PF00375">
    <property type="entry name" value="SDF"/>
    <property type="match status" value="1"/>
</dbReference>
<dbReference type="InterPro" id="IPR001991">
    <property type="entry name" value="Na-dicarboxylate_symporter"/>
</dbReference>
<dbReference type="PANTHER" id="PTHR11958:SF63">
    <property type="entry name" value="AMINO ACID TRANSPORTER"/>
    <property type="match status" value="1"/>
</dbReference>
<dbReference type="Gene3D" id="1.10.3860.10">
    <property type="entry name" value="Sodium:dicarboxylate symporter"/>
    <property type="match status" value="1"/>
</dbReference>
<evidence type="ECO:0000313" key="8">
    <source>
        <dbReference type="EMBL" id="KAH7300016.1"/>
    </source>
</evidence>
<feature type="transmembrane region" description="Helical" evidence="6">
    <location>
        <begin position="251"/>
        <end position="277"/>
    </location>
</feature>
<dbReference type="SUPFAM" id="SSF118215">
    <property type="entry name" value="Proton glutamate symport protein"/>
    <property type="match status" value="1"/>
</dbReference>
<proteinExistence type="inferred from homology"/>
<dbReference type="GO" id="GO:0005886">
    <property type="term" value="C:plasma membrane"/>
    <property type="evidence" value="ECO:0007669"/>
    <property type="project" value="TreeGrafter"/>
</dbReference>
<accession>A0A8T2RU82</accession>
<comment type="similarity">
    <text evidence="6">Belongs to the dicarboxylate/amino acid:cation symporter (DAACS) (TC 2.A.23) family.</text>
</comment>
<protein>
    <recommendedName>
        <fullName evidence="6">Amino acid transporter</fullName>
    </recommendedName>
</protein>
<dbReference type="GO" id="GO:0015501">
    <property type="term" value="F:glutamate:sodium symporter activity"/>
    <property type="evidence" value="ECO:0007669"/>
    <property type="project" value="TreeGrafter"/>
</dbReference>
<feature type="transmembrane region" description="Helical" evidence="6">
    <location>
        <begin position="218"/>
        <end position="239"/>
    </location>
</feature>
<evidence type="ECO:0000256" key="5">
    <source>
        <dbReference type="ARBA" id="ARBA00023136"/>
    </source>
</evidence>
<evidence type="ECO:0000313" key="9">
    <source>
        <dbReference type="Proteomes" id="UP000825935"/>
    </source>
</evidence>
<keyword evidence="2 6" id="KW-0813">Transport</keyword>
<dbReference type="EMBL" id="CM035429">
    <property type="protein sequence ID" value="KAH7300016.1"/>
    <property type="molecule type" value="Genomic_DNA"/>
</dbReference>
<reference evidence="8" key="1">
    <citation type="submission" date="2021-08" db="EMBL/GenBank/DDBJ databases">
        <title>WGS assembly of Ceratopteris richardii.</title>
        <authorList>
            <person name="Marchant D.B."/>
            <person name="Chen G."/>
            <person name="Jenkins J."/>
            <person name="Shu S."/>
            <person name="Leebens-Mack J."/>
            <person name="Grimwood J."/>
            <person name="Schmutz J."/>
            <person name="Soltis P."/>
            <person name="Soltis D."/>
            <person name="Chen Z.-H."/>
        </authorList>
    </citation>
    <scope>NUCLEOTIDE SEQUENCE</scope>
    <source>
        <strain evidence="8">Whitten #5841</strain>
        <tissue evidence="8">Leaf</tissue>
    </source>
</reference>
<dbReference type="InterPro" id="IPR050746">
    <property type="entry name" value="DAACS"/>
</dbReference>
<dbReference type="PRINTS" id="PR00173">
    <property type="entry name" value="EDTRNSPORT"/>
</dbReference>
<dbReference type="AlphaFoldDB" id="A0A8T2RU82"/>
<evidence type="ECO:0000256" key="7">
    <source>
        <dbReference type="SAM" id="MobiDB-lite"/>
    </source>
</evidence>
<evidence type="ECO:0000256" key="3">
    <source>
        <dbReference type="ARBA" id="ARBA00022692"/>
    </source>
</evidence>
<dbReference type="OrthoDB" id="5877963at2759"/>
<feature type="transmembrane region" description="Helical" evidence="6">
    <location>
        <begin position="102"/>
        <end position="123"/>
    </location>
</feature>
<organism evidence="8 9">
    <name type="scientific">Ceratopteris richardii</name>
    <name type="common">Triangle waterfern</name>
    <dbReference type="NCBI Taxonomy" id="49495"/>
    <lineage>
        <taxon>Eukaryota</taxon>
        <taxon>Viridiplantae</taxon>
        <taxon>Streptophyta</taxon>
        <taxon>Embryophyta</taxon>
        <taxon>Tracheophyta</taxon>
        <taxon>Polypodiopsida</taxon>
        <taxon>Polypodiidae</taxon>
        <taxon>Polypodiales</taxon>
        <taxon>Pteridineae</taxon>
        <taxon>Pteridaceae</taxon>
        <taxon>Parkerioideae</taxon>
        <taxon>Ceratopteris</taxon>
    </lineage>
</organism>
<keyword evidence="5 6" id="KW-0472">Membrane</keyword>
<feature type="transmembrane region" description="Helical" evidence="6">
    <location>
        <begin position="180"/>
        <end position="197"/>
    </location>
</feature>
<comment type="caution">
    <text evidence="8">The sequence shown here is derived from an EMBL/GenBank/DDBJ whole genome shotgun (WGS) entry which is preliminary data.</text>
</comment>
<evidence type="ECO:0000256" key="6">
    <source>
        <dbReference type="RuleBase" id="RU361216"/>
    </source>
</evidence>
<evidence type="ECO:0000256" key="2">
    <source>
        <dbReference type="ARBA" id="ARBA00022448"/>
    </source>
</evidence>
<gene>
    <name evidence="8" type="ORF">KP509_24G041200</name>
</gene>
<evidence type="ECO:0000256" key="4">
    <source>
        <dbReference type="ARBA" id="ARBA00022989"/>
    </source>
</evidence>
<keyword evidence="6" id="KW-0769">Symport</keyword>
<sequence>MKMFQTNLLKKRLQHILKTCFKRKFFLWWTLLGVAIGIALGAGLYNLNCSKVVIELIGYPGELMIRALQELVLPLIMLALMNGVFSLRNTDSGTGRITRWSLLYYLLSMFLAAGLGIGLVYIIRPGRGAPLDSNGVSSCASANTTIPTTDADRSTVESLLNIGRNAIPTNIVSAAASSNFLGIITFSVVFAFTLLTLGEKGGLVIQLIEVANEAIMKLVFAIILVTPVGVASLIAKTILNACSIQLLLRSLGLYMVTVLGGLLVHTFITLPFTVFVLSRQNPVYVFRSFLPALIMAISTSSSAATMPVTMQCGEDYGCGKSIVQFVIPFGTNINRDGTALYEAIAVIFICQAHGVNLSVGNVIVIVLSATIAAIGTASIPNAALVSFVTVLQAVSLSQYISDISILFAVDWVLGMFRTAVNVWGDACACVIVDSWDKRNSSTGGPPKHDEESLSPESMAEAAEIRRSQ</sequence>
<keyword evidence="3 6" id="KW-0812">Transmembrane</keyword>
<dbReference type="OMA" id="TWTKEID"/>
<keyword evidence="4 6" id="KW-1133">Transmembrane helix</keyword>
<feature type="region of interest" description="Disordered" evidence="7">
    <location>
        <begin position="438"/>
        <end position="468"/>
    </location>
</feature>
<dbReference type="GO" id="GO:0005313">
    <property type="term" value="F:L-glutamate transmembrane transporter activity"/>
    <property type="evidence" value="ECO:0007669"/>
    <property type="project" value="TreeGrafter"/>
</dbReference>
<evidence type="ECO:0000256" key="1">
    <source>
        <dbReference type="ARBA" id="ARBA00004141"/>
    </source>
</evidence>
<dbReference type="Proteomes" id="UP000825935">
    <property type="component" value="Chromosome 24"/>
</dbReference>
<keyword evidence="9" id="KW-1185">Reference proteome</keyword>
<comment type="subcellular location">
    <subcellularLocation>
        <location evidence="1 6">Membrane</location>
        <topology evidence="1 6">Multi-pass membrane protein</topology>
    </subcellularLocation>
</comment>
<dbReference type="InterPro" id="IPR036458">
    <property type="entry name" value="Na:dicarbo_symporter_sf"/>
</dbReference>
<dbReference type="GO" id="GO:0015175">
    <property type="term" value="F:neutral L-amino acid transmembrane transporter activity"/>
    <property type="evidence" value="ECO:0007669"/>
    <property type="project" value="TreeGrafter"/>
</dbReference>
<name>A0A8T2RU82_CERRI</name>
<feature type="transmembrane region" description="Helical" evidence="6">
    <location>
        <begin position="71"/>
        <end position="90"/>
    </location>
</feature>
<dbReference type="PANTHER" id="PTHR11958">
    <property type="entry name" value="SODIUM/DICARBOXYLATE SYMPORTER-RELATED"/>
    <property type="match status" value="1"/>
</dbReference>